<gene>
    <name evidence="2" type="ORF">GH266_21575</name>
</gene>
<name>A0A857CCV6_9HYPH</name>
<sequence length="120" mass="11948">MASDFADQDTPRGPDADDVAAAGIDGAIVGGLAGRDRFGAGWSPGGAARGARTAGGIVALQGLGRVNAEAWQAAFDKAYAACMAGEPRPLTRRERCRSTGVVSGGGQLGGVAVSSRRGCD</sequence>
<organism evidence="2 3">
    <name type="scientific">Stappia indica</name>
    <dbReference type="NCBI Taxonomy" id="538381"/>
    <lineage>
        <taxon>Bacteria</taxon>
        <taxon>Pseudomonadati</taxon>
        <taxon>Pseudomonadota</taxon>
        <taxon>Alphaproteobacteria</taxon>
        <taxon>Hyphomicrobiales</taxon>
        <taxon>Stappiaceae</taxon>
        <taxon>Stappia</taxon>
    </lineage>
</organism>
<evidence type="ECO:0000313" key="2">
    <source>
        <dbReference type="EMBL" id="QGZ36854.1"/>
    </source>
</evidence>
<proteinExistence type="predicted"/>
<reference evidence="2 3" key="1">
    <citation type="submission" date="2019-12" db="EMBL/GenBank/DDBJ databases">
        <title>The genome of Stappia indica PHM037.</title>
        <authorList>
            <person name="Kacar D."/>
            <person name="Galan B."/>
            <person name="Canedo L."/>
            <person name="Rodriguez P."/>
            <person name="de la Calle F."/>
            <person name="Garcia J.L."/>
        </authorList>
    </citation>
    <scope>NUCLEOTIDE SEQUENCE [LARGE SCALE GENOMIC DNA]</scope>
    <source>
        <strain evidence="2 3">PHM037</strain>
    </source>
</reference>
<dbReference type="Proteomes" id="UP000435648">
    <property type="component" value="Chromosome"/>
</dbReference>
<dbReference type="OrthoDB" id="9967224at2"/>
<feature type="region of interest" description="Disordered" evidence="1">
    <location>
        <begin position="1"/>
        <end position="20"/>
    </location>
</feature>
<evidence type="ECO:0000256" key="1">
    <source>
        <dbReference type="SAM" id="MobiDB-lite"/>
    </source>
</evidence>
<dbReference type="KEGG" id="siw:GH266_21575"/>
<dbReference type="EMBL" id="CP046908">
    <property type="protein sequence ID" value="QGZ36854.1"/>
    <property type="molecule type" value="Genomic_DNA"/>
</dbReference>
<accession>A0A857CCV6</accession>
<evidence type="ECO:0000313" key="3">
    <source>
        <dbReference type="Proteomes" id="UP000435648"/>
    </source>
</evidence>
<protein>
    <submittedName>
        <fullName evidence="2">Uncharacterized protein</fullName>
    </submittedName>
</protein>
<dbReference type="AlphaFoldDB" id="A0A857CCV6"/>
<dbReference type="RefSeq" id="WP_158195673.1">
    <property type="nucleotide sequence ID" value="NZ_CP046908.1"/>
</dbReference>